<dbReference type="PROSITE" id="PS50928">
    <property type="entry name" value="ABC_TM1"/>
    <property type="match status" value="1"/>
</dbReference>
<keyword evidence="3" id="KW-1003">Cell membrane</keyword>
<accession>A0A327L0G5</accession>
<dbReference type="SUPFAM" id="SSF161098">
    <property type="entry name" value="MetI-like"/>
    <property type="match status" value="1"/>
</dbReference>
<feature type="domain" description="ABC transmembrane type-1" evidence="8">
    <location>
        <begin position="66"/>
        <end position="246"/>
    </location>
</feature>
<reference evidence="9 10" key="1">
    <citation type="submission" date="2017-07" db="EMBL/GenBank/DDBJ databases">
        <title>Draft Genome Sequences of Select Purple Nonsulfur Bacteria.</title>
        <authorList>
            <person name="Lasarre B."/>
            <person name="Mckinlay J.B."/>
        </authorList>
    </citation>
    <scope>NUCLEOTIDE SEQUENCE [LARGE SCALE GENOMIC DNA]</scope>
    <source>
        <strain evidence="9 10">DSM 5909</strain>
    </source>
</reference>
<comment type="subcellular location">
    <subcellularLocation>
        <location evidence="1 7">Cell membrane</location>
        <topology evidence="1 7">Multi-pass membrane protein</topology>
    </subcellularLocation>
</comment>
<sequence>MRTPGMSRHDPLWLRVRSVASVVVVLAAWEAVARAGLVPPLFLPAFSTVVVTLWGVIRDGSLPEDLAISLGRAAGGLTLATLAGVLVGIAMARNRVAHWLLDPFVALGFPSPKIAFLPIFILWFGIGSLSKILLVGFACVFPVAIGTYAAARGINRVLIWSGRSLGASAGVLLGRVVLPACAPRIFAAMRVALPVALITTFTAEMVGGGGGMGATLMYSQRFFESPVVFAYLLVMLAVGLVLDTTMRRLQARSPVLRGDA</sequence>
<dbReference type="Gene3D" id="1.10.3720.10">
    <property type="entry name" value="MetI-like"/>
    <property type="match status" value="1"/>
</dbReference>
<feature type="transmembrane region" description="Helical" evidence="7">
    <location>
        <begin position="37"/>
        <end position="57"/>
    </location>
</feature>
<keyword evidence="4 7" id="KW-0812">Transmembrane</keyword>
<feature type="transmembrane region" description="Helical" evidence="7">
    <location>
        <begin position="69"/>
        <end position="92"/>
    </location>
</feature>
<feature type="transmembrane region" description="Helical" evidence="7">
    <location>
        <begin position="223"/>
        <end position="242"/>
    </location>
</feature>
<dbReference type="OrthoDB" id="9799271at2"/>
<feature type="transmembrane region" description="Helical" evidence="7">
    <location>
        <begin position="104"/>
        <end position="125"/>
    </location>
</feature>
<name>A0A327L0G5_9BRAD</name>
<feature type="transmembrane region" description="Helical" evidence="7">
    <location>
        <begin position="157"/>
        <end position="178"/>
    </location>
</feature>
<keyword evidence="5 7" id="KW-1133">Transmembrane helix</keyword>
<protein>
    <recommendedName>
        <fullName evidence="8">ABC transmembrane type-1 domain-containing protein</fullName>
    </recommendedName>
</protein>
<keyword evidence="2 7" id="KW-0813">Transport</keyword>
<dbReference type="Pfam" id="PF00528">
    <property type="entry name" value="BPD_transp_1"/>
    <property type="match status" value="1"/>
</dbReference>
<keyword evidence="6 7" id="KW-0472">Membrane</keyword>
<dbReference type="Proteomes" id="UP000249130">
    <property type="component" value="Unassembled WGS sequence"/>
</dbReference>
<evidence type="ECO:0000256" key="6">
    <source>
        <dbReference type="ARBA" id="ARBA00023136"/>
    </source>
</evidence>
<dbReference type="EMBL" id="NPEX01000066">
    <property type="protein sequence ID" value="RAI43887.1"/>
    <property type="molecule type" value="Genomic_DNA"/>
</dbReference>
<evidence type="ECO:0000259" key="8">
    <source>
        <dbReference type="PROSITE" id="PS50928"/>
    </source>
</evidence>
<evidence type="ECO:0000256" key="1">
    <source>
        <dbReference type="ARBA" id="ARBA00004651"/>
    </source>
</evidence>
<comment type="similarity">
    <text evidence="7">Belongs to the binding-protein-dependent transport system permease family.</text>
</comment>
<keyword evidence="10" id="KW-1185">Reference proteome</keyword>
<dbReference type="GO" id="GO:0005886">
    <property type="term" value="C:plasma membrane"/>
    <property type="evidence" value="ECO:0007669"/>
    <property type="project" value="UniProtKB-SubCell"/>
</dbReference>
<proteinExistence type="inferred from homology"/>
<evidence type="ECO:0000256" key="7">
    <source>
        <dbReference type="RuleBase" id="RU363032"/>
    </source>
</evidence>
<feature type="transmembrane region" description="Helical" evidence="7">
    <location>
        <begin position="12"/>
        <end position="31"/>
    </location>
</feature>
<evidence type="ECO:0000313" key="9">
    <source>
        <dbReference type="EMBL" id="RAI43887.1"/>
    </source>
</evidence>
<dbReference type="InterPro" id="IPR000515">
    <property type="entry name" value="MetI-like"/>
</dbReference>
<evidence type="ECO:0000256" key="4">
    <source>
        <dbReference type="ARBA" id="ARBA00022692"/>
    </source>
</evidence>
<evidence type="ECO:0000256" key="5">
    <source>
        <dbReference type="ARBA" id="ARBA00022989"/>
    </source>
</evidence>
<feature type="transmembrane region" description="Helical" evidence="7">
    <location>
        <begin position="185"/>
        <end position="203"/>
    </location>
</feature>
<dbReference type="CDD" id="cd06261">
    <property type="entry name" value="TM_PBP2"/>
    <property type="match status" value="1"/>
</dbReference>
<evidence type="ECO:0000256" key="3">
    <source>
        <dbReference type="ARBA" id="ARBA00022475"/>
    </source>
</evidence>
<organism evidence="9 10">
    <name type="scientific">Rhodoplanes roseus</name>
    <dbReference type="NCBI Taxonomy" id="29409"/>
    <lineage>
        <taxon>Bacteria</taxon>
        <taxon>Pseudomonadati</taxon>
        <taxon>Pseudomonadota</taxon>
        <taxon>Alphaproteobacteria</taxon>
        <taxon>Hyphomicrobiales</taxon>
        <taxon>Nitrobacteraceae</taxon>
        <taxon>Rhodoplanes</taxon>
    </lineage>
</organism>
<evidence type="ECO:0000313" key="10">
    <source>
        <dbReference type="Proteomes" id="UP000249130"/>
    </source>
</evidence>
<dbReference type="InterPro" id="IPR035906">
    <property type="entry name" value="MetI-like_sf"/>
</dbReference>
<dbReference type="PANTHER" id="PTHR30151:SF16">
    <property type="entry name" value="ABC TRANSPORTER PERMEASE PROTEIN"/>
    <property type="match status" value="1"/>
</dbReference>
<dbReference type="AlphaFoldDB" id="A0A327L0G5"/>
<evidence type="ECO:0000256" key="2">
    <source>
        <dbReference type="ARBA" id="ARBA00022448"/>
    </source>
</evidence>
<gene>
    <name evidence="9" type="ORF">CH341_12010</name>
</gene>
<comment type="caution">
    <text evidence="9">The sequence shown here is derived from an EMBL/GenBank/DDBJ whole genome shotgun (WGS) entry which is preliminary data.</text>
</comment>
<dbReference type="GO" id="GO:0055085">
    <property type="term" value="P:transmembrane transport"/>
    <property type="evidence" value="ECO:0007669"/>
    <property type="project" value="InterPro"/>
</dbReference>
<dbReference type="PANTHER" id="PTHR30151">
    <property type="entry name" value="ALKANE SULFONATE ABC TRANSPORTER-RELATED, MEMBRANE SUBUNIT"/>
    <property type="match status" value="1"/>
</dbReference>
<feature type="transmembrane region" description="Helical" evidence="7">
    <location>
        <begin position="132"/>
        <end position="151"/>
    </location>
</feature>